<sequence length="672" mass="74078">MKFTPTPLARWLAWVLVGTQLLTPAALAQAMLPEITRSGADSSVDKTDQPEAEWLASRASSLGSLLQEGNISDFAKNQIQALPQTIANDGITSGIKHWLPEAQFRGGITLEDASKYRSAEADLLIPLYQSTSSILFGQLGLRDHDNNSFNGRFFVNTGIGWRQDVGEWLLGINSFLDADVRYDHLRGSLGVELFRDSMSLAGNWYFPLSDWKASKVQPLHDERPATGIDVRLKGALPSLPWFGAELAFEQYFGDKVDILGNDSLTRDPAAFTGAITWKPVPLVEIKAGYKDAGSSGSQTEAGLNLNYTFGVPLRAQLDPSQVRTASNTTNRTVFVDRNYNIVMEYREQASRIRVYASPVNGQSGDTVTLSATINSRYPVERIEWTGDAELIGGLQQQGNVNSGLRLPDLSLDVTENKEYSLYLKVTDSRGNSVTSERIPVTVSINPESFTPYLNVLHDEVRREEGKFVIPSPTVNDDNGSIIEWHYVRVRSKDEWKSLKPENVEYSTHSPGLSFKSLGGEERDGQWIEKVQLVVKDPTARMTLAAMELNISATGPGGTHPVNGTIRMTPVMNLTDKVSSVQILFTAGTEELNGSTNAPVVGSTLQAKTTCDTDKDCSSLFRYQWEISPDGNRWYDVPGATGQSWLMPAVMDGHSLQNKQVRVRVVSENVPTH</sequence>
<organism evidence="4 5">
    <name type="scientific">Escherichia fergusonii</name>
    <dbReference type="NCBI Taxonomy" id="564"/>
    <lineage>
        <taxon>Bacteria</taxon>
        <taxon>Pseudomonadati</taxon>
        <taxon>Pseudomonadota</taxon>
        <taxon>Gammaproteobacteria</taxon>
        <taxon>Enterobacterales</taxon>
        <taxon>Enterobacteriaceae</taxon>
        <taxon>Escherichia</taxon>
    </lineage>
</organism>
<proteinExistence type="inferred from homology"/>
<dbReference type="PRINTS" id="PR01369">
    <property type="entry name" value="INTIMIN"/>
</dbReference>
<feature type="domain" description="Inverse autotransporter beta-domain" evidence="3">
    <location>
        <begin position="58"/>
        <end position="339"/>
    </location>
</feature>
<dbReference type="SMR" id="A0A8E4ILI1"/>
<feature type="signal peptide" evidence="2">
    <location>
        <begin position="1"/>
        <end position="28"/>
    </location>
</feature>
<dbReference type="GO" id="GO:0009279">
    <property type="term" value="C:cell outer membrane"/>
    <property type="evidence" value="ECO:0007669"/>
    <property type="project" value="TreeGrafter"/>
</dbReference>
<gene>
    <name evidence="4" type="ORF">HVY52_11700</name>
</gene>
<evidence type="ECO:0000256" key="2">
    <source>
        <dbReference type="SAM" id="SignalP"/>
    </source>
</evidence>
<dbReference type="Gene3D" id="2.60.40.10">
    <property type="entry name" value="Immunoglobulins"/>
    <property type="match status" value="1"/>
</dbReference>
<protein>
    <submittedName>
        <fullName evidence="4">Two-partner secretion translocator ZirT family protein</fullName>
    </submittedName>
</protein>
<evidence type="ECO:0000259" key="3">
    <source>
        <dbReference type="Pfam" id="PF11924"/>
    </source>
</evidence>
<dbReference type="InterPro" id="IPR013783">
    <property type="entry name" value="Ig-like_fold"/>
</dbReference>
<dbReference type="RefSeq" id="WP_000673323.1">
    <property type="nucleotide sequence ID" value="NZ_CP053045.1"/>
</dbReference>
<evidence type="ECO:0000313" key="5">
    <source>
        <dbReference type="Proteomes" id="UP000510927"/>
    </source>
</evidence>
<dbReference type="EMBL" id="CP055675">
    <property type="protein sequence ID" value="QLN00435.1"/>
    <property type="molecule type" value="Genomic_DNA"/>
</dbReference>
<accession>A0A8E4ILI1</accession>
<reference evidence="4 5" key="1">
    <citation type="submission" date="2020-06" db="EMBL/GenBank/DDBJ databases">
        <title>REHAB project genomes.</title>
        <authorList>
            <person name="Shaw L.P."/>
        </authorList>
    </citation>
    <scope>NUCLEOTIDE SEQUENCE [LARGE SCALE GENOMIC DNA]</scope>
    <source>
        <strain evidence="4 5">RHB28-C13</strain>
    </source>
</reference>
<dbReference type="Proteomes" id="UP000510927">
    <property type="component" value="Chromosome"/>
</dbReference>
<dbReference type="Gene3D" id="2.60.40.2700">
    <property type="match status" value="1"/>
</dbReference>
<evidence type="ECO:0000256" key="1">
    <source>
        <dbReference type="ARBA" id="ARBA00010116"/>
    </source>
</evidence>
<dbReference type="Pfam" id="PF11924">
    <property type="entry name" value="IAT_beta"/>
    <property type="match status" value="1"/>
</dbReference>
<comment type="similarity">
    <text evidence="1">Belongs to the intimin/invasin family.</text>
</comment>
<dbReference type="InterPro" id="IPR003535">
    <property type="entry name" value="Intimin/invasin_bac"/>
</dbReference>
<name>A0A8E4ILI1_ESCFE</name>
<dbReference type="InterPro" id="IPR051715">
    <property type="entry name" value="Intimin-Invasin_domain"/>
</dbReference>
<evidence type="ECO:0000313" key="4">
    <source>
        <dbReference type="EMBL" id="QLN00435.1"/>
    </source>
</evidence>
<feature type="chain" id="PRO_5034498623" evidence="2">
    <location>
        <begin position="29"/>
        <end position="672"/>
    </location>
</feature>
<dbReference type="AlphaFoldDB" id="A0A8E4ILI1"/>
<dbReference type="PANTHER" id="PTHR39576:SF2">
    <property type="entry name" value="ATTACHING AND EFFACING PROTEIN HOMOLOG-RELATED"/>
    <property type="match status" value="1"/>
</dbReference>
<dbReference type="InterPro" id="IPR038177">
    <property type="entry name" value="IAT_beta_sf"/>
</dbReference>
<dbReference type="GO" id="GO:0007155">
    <property type="term" value="P:cell adhesion"/>
    <property type="evidence" value="ECO:0007669"/>
    <property type="project" value="InterPro"/>
</dbReference>
<dbReference type="InterPro" id="IPR024519">
    <property type="entry name" value="IAT_beta"/>
</dbReference>
<dbReference type="Gene3D" id="2.40.160.160">
    <property type="entry name" value="Inverse autotransporter, beta-domain"/>
    <property type="match status" value="1"/>
</dbReference>
<keyword evidence="2" id="KW-0732">Signal</keyword>
<dbReference type="PANTHER" id="PTHR39576">
    <property type="entry name" value="ATTACHING AND EFFACING PROTEIN HOMOLOG-RELATED-RELATED"/>
    <property type="match status" value="1"/>
</dbReference>